<reference evidence="1" key="1">
    <citation type="submission" date="2022-06" db="EMBL/GenBank/DDBJ databases">
        <title>Novel species in genus nocardia.</title>
        <authorList>
            <person name="Li F."/>
        </authorList>
    </citation>
    <scope>NUCLEOTIDE SEQUENCE</scope>
    <source>
        <strain evidence="1">CDC141</strain>
    </source>
</reference>
<gene>
    <name evidence="1" type="ORF">NDR86_06295</name>
</gene>
<keyword evidence="2" id="KW-1185">Reference proteome</keyword>
<proteinExistence type="predicted"/>
<dbReference type="RefSeq" id="WP_251910063.1">
    <property type="nucleotide sequence ID" value="NZ_JAMRXG010000002.1"/>
</dbReference>
<dbReference type="AlphaFoldDB" id="A0A9X2IVC6"/>
<comment type="caution">
    <text evidence="1">The sequence shown here is derived from an EMBL/GenBank/DDBJ whole genome shotgun (WGS) entry which is preliminary data.</text>
</comment>
<dbReference type="Proteomes" id="UP001139157">
    <property type="component" value="Unassembled WGS sequence"/>
</dbReference>
<protein>
    <submittedName>
        <fullName evidence="1">Uncharacterized protein</fullName>
    </submittedName>
</protein>
<sequence length="71" mass="8147">MRFPRVRNSRCRLPGVLWAQPTPTSGLPRGMIAFPCEHEPTLGELTRRLPDEWSELCDAIEAEYAAWAEYT</sequence>
<evidence type="ECO:0000313" key="2">
    <source>
        <dbReference type="Proteomes" id="UP001139157"/>
    </source>
</evidence>
<accession>A0A9X2IVC6</accession>
<organism evidence="1 2">
    <name type="scientific">Nocardia pulmonis</name>
    <dbReference type="NCBI Taxonomy" id="2951408"/>
    <lineage>
        <taxon>Bacteria</taxon>
        <taxon>Bacillati</taxon>
        <taxon>Actinomycetota</taxon>
        <taxon>Actinomycetes</taxon>
        <taxon>Mycobacteriales</taxon>
        <taxon>Nocardiaceae</taxon>
        <taxon>Nocardia</taxon>
    </lineage>
</organism>
<evidence type="ECO:0000313" key="1">
    <source>
        <dbReference type="EMBL" id="MCM6773078.1"/>
    </source>
</evidence>
<dbReference type="EMBL" id="JAMRXG010000002">
    <property type="protein sequence ID" value="MCM6773078.1"/>
    <property type="molecule type" value="Genomic_DNA"/>
</dbReference>
<name>A0A9X2IVC6_9NOCA</name>